<feature type="compositionally biased region" description="Polar residues" evidence="1">
    <location>
        <begin position="1"/>
        <end position="20"/>
    </location>
</feature>
<dbReference type="EMBL" id="FXAK01000008">
    <property type="protein sequence ID" value="SMF86567.1"/>
    <property type="molecule type" value="Genomic_DNA"/>
</dbReference>
<dbReference type="PROSITE" id="PS50075">
    <property type="entry name" value="CARRIER"/>
    <property type="match status" value="1"/>
</dbReference>
<dbReference type="STRING" id="286727.SAMN02982917_5999"/>
<dbReference type="SUPFAM" id="SSF47336">
    <property type="entry name" value="ACP-like"/>
    <property type="match status" value="1"/>
</dbReference>
<dbReference type="InterPro" id="IPR036736">
    <property type="entry name" value="ACP-like_sf"/>
</dbReference>
<name>A0A1X7HH02_9PROT</name>
<dbReference type="RefSeq" id="WP_280174801.1">
    <property type="nucleotide sequence ID" value="NZ_FXAK01000008.1"/>
</dbReference>
<feature type="domain" description="Carrier" evidence="2">
    <location>
        <begin position="35"/>
        <end position="113"/>
    </location>
</feature>
<evidence type="ECO:0000313" key="3">
    <source>
        <dbReference type="EMBL" id="SMF86567.1"/>
    </source>
</evidence>
<proteinExistence type="predicted"/>
<gene>
    <name evidence="3" type="ORF">SAMN02982917_5999</name>
</gene>
<dbReference type="NCBIfam" id="NF005480">
    <property type="entry name" value="PRK07081.1"/>
    <property type="match status" value="1"/>
</dbReference>
<organism evidence="3 4">
    <name type="scientific">Azospirillum oryzae</name>
    <dbReference type="NCBI Taxonomy" id="286727"/>
    <lineage>
        <taxon>Bacteria</taxon>
        <taxon>Pseudomonadati</taxon>
        <taxon>Pseudomonadota</taxon>
        <taxon>Alphaproteobacteria</taxon>
        <taxon>Rhodospirillales</taxon>
        <taxon>Azospirillaceae</taxon>
        <taxon>Azospirillum</taxon>
    </lineage>
</organism>
<evidence type="ECO:0000259" key="2">
    <source>
        <dbReference type="PROSITE" id="PS50075"/>
    </source>
</evidence>
<dbReference type="Proteomes" id="UP000192936">
    <property type="component" value="Unassembled WGS sequence"/>
</dbReference>
<dbReference type="InterPro" id="IPR009081">
    <property type="entry name" value="PP-bd_ACP"/>
</dbReference>
<reference evidence="3 4" key="1">
    <citation type="submission" date="2017-04" db="EMBL/GenBank/DDBJ databases">
        <authorList>
            <person name="Afonso C.L."/>
            <person name="Miller P.J."/>
            <person name="Scott M.A."/>
            <person name="Spackman E."/>
            <person name="Goraichik I."/>
            <person name="Dimitrov K.M."/>
            <person name="Suarez D.L."/>
            <person name="Swayne D.E."/>
        </authorList>
    </citation>
    <scope>NUCLEOTIDE SEQUENCE [LARGE SCALE GENOMIC DNA]</scope>
    <source>
        <strain evidence="3 4">A2P</strain>
    </source>
</reference>
<dbReference type="Pfam" id="PF00550">
    <property type="entry name" value="PP-binding"/>
    <property type="match status" value="1"/>
</dbReference>
<sequence length="118" mass="12095">MPQDASQPFANPSFEGSQTVGAAGFSPSATGGTDDDMVAGIRSVLAECGGLAVDAGTLAIDDDLYSAGLTSHGCVGLMLGLEEQFDVEFPEKLLNRRTFESIAAIRDAVRGLVDGGEA</sequence>
<evidence type="ECO:0000313" key="4">
    <source>
        <dbReference type="Proteomes" id="UP000192936"/>
    </source>
</evidence>
<accession>A0A1X7HH02</accession>
<protein>
    <submittedName>
        <fullName evidence="3">Acyl carrier protein</fullName>
    </submittedName>
</protein>
<feature type="region of interest" description="Disordered" evidence="1">
    <location>
        <begin position="1"/>
        <end position="31"/>
    </location>
</feature>
<dbReference type="Gene3D" id="1.10.1200.10">
    <property type="entry name" value="ACP-like"/>
    <property type="match status" value="1"/>
</dbReference>
<dbReference type="AlphaFoldDB" id="A0A1X7HH02"/>
<evidence type="ECO:0000256" key="1">
    <source>
        <dbReference type="SAM" id="MobiDB-lite"/>
    </source>
</evidence>